<accession>A0A672RFB9</accession>
<evidence type="ECO:0000313" key="1">
    <source>
        <dbReference type="Ensembl" id="ENSSGRP00000087389.1"/>
    </source>
</evidence>
<reference evidence="1" key="2">
    <citation type="submission" date="2025-09" db="UniProtKB">
        <authorList>
            <consortium name="Ensembl"/>
        </authorList>
    </citation>
    <scope>IDENTIFICATION</scope>
</reference>
<dbReference type="InParanoid" id="A0A672RFB9"/>
<dbReference type="Ensembl" id="ENSSGRT00000093018.1">
    <property type="protein sequence ID" value="ENSSGRP00000087389.1"/>
    <property type="gene ID" value="ENSSGRG00000043904.1"/>
</dbReference>
<keyword evidence="2" id="KW-1185">Reference proteome</keyword>
<evidence type="ECO:0000313" key="2">
    <source>
        <dbReference type="Proteomes" id="UP000472262"/>
    </source>
</evidence>
<reference evidence="1" key="1">
    <citation type="submission" date="2025-08" db="UniProtKB">
        <authorList>
            <consortium name="Ensembl"/>
        </authorList>
    </citation>
    <scope>IDENTIFICATION</scope>
</reference>
<proteinExistence type="predicted"/>
<organism evidence="1 2">
    <name type="scientific">Sinocyclocheilus grahami</name>
    <name type="common">Dianchi golden-line fish</name>
    <name type="synonym">Barbus grahami</name>
    <dbReference type="NCBI Taxonomy" id="75366"/>
    <lineage>
        <taxon>Eukaryota</taxon>
        <taxon>Metazoa</taxon>
        <taxon>Chordata</taxon>
        <taxon>Craniata</taxon>
        <taxon>Vertebrata</taxon>
        <taxon>Euteleostomi</taxon>
        <taxon>Actinopterygii</taxon>
        <taxon>Neopterygii</taxon>
        <taxon>Teleostei</taxon>
        <taxon>Ostariophysi</taxon>
        <taxon>Cypriniformes</taxon>
        <taxon>Cyprinidae</taxon>
        <taxon>Cyprininae</taxon>
        <taxon>Sinocyclocheilus</taxon>
    </lineage>
</organism>
<name>A0A672RFB9_SINGR</name>
<sequence length="62" mass="7395">MGKRQHQKDKMYITCTEYTQFYGGKKSETILHLRFMQYVYFIKSSEVSCHVRGNKHIADCKT</sequence>
<dbReference type="Proteomes" id="UP000472262">
    <property type="component" value="Unassembled WGS sequence"/>
</dbReference>
<dbReference type="AlphaFoldDB" id="A0A672RFB9"/>
<protein>
    <submittedName>
        <fullName evidence="1">Uncharacterized protein</fullName>
    </submittedName>
</protein>